<gene>
    <name evidence="1" type="ORF">GE061_004287</name>
</gene>
<evidence type="ECO:0000313" key="1">
    <source>
        <dbReference type="EMBL" id="KAF6201891.1"/>
    </source>
</evidence>
<sequence length="120" mass="13779">MESLKNFVFIIYKLYSGRINIIQQASRQEDGVNPSQDVFKVIVEDEVWTYLWCDLTKYYSQPFTSEKVICYGQPPSTYSLVERAFRLPLPGCETNLAFNIIGTLPWVNTKSSDLLTSPIV</sequence>
<protein>
    <submittedName>
        <fullName evidence="1">Uncharacterized protein</fullName>
    </submittedName>
</protein>
<dbReference type="AlphaFoldDB" id="A0A8S9X0N4"/>
<dbReference type="EMBL" id="WIXP02000012">
    <property type="protein sequence ID" value="KAF6201891.1"/>
    <property type="molecule type" value="Genomic_DNA"/>
</dbReference>
<comment type="caution">
    <text evidence="1">The sequence shown here is derived from an EMBL/GenBank/DDBJ whole genome shotgun (WGS) entry which is preliminary data.</text>
</comment>
<dbReference type="Proteomes" id="UP000466442">
    <property type="component" value="Linkage Group LG12"/>
</dbReference>
<name>A0A8S9X0N4_APOLU</name>
<proteinExistence type="predicted"/>
<reference evidence="1" key="1">
    <citation type="journal article" date="2021" name="Mol. Ecol. Resour.">
        <title>Apolygus lucorum genome provides insights into omnivorousness and mesophyll feeding.</title>
        <authorList>
            <person name="Liu Y."/>
            <person name="Liu H."/>
            <person name="Wang H."/>
            <person name="Huang T."/>
            <person name="Liu B."/>
            <person name="Yang B."/>
            <person name="Yin L."/>
            <person name="Li B."/>
            <person name="Zhang Y."/>
            <person name="Zhang S."/>
            <person name="Jiang F."/>
            <person name="Zhang X."/>
            <person name="Ren Y."/>
            <person name="Wang B."/>
            <person name="Wang S."/>
            <person name="Lu Y."/>
            <person name="Wu K."/>
            <person name="Fan W."/>
            <person name="Wang G."/>
        </authorList>
    </citation>
    <scope>NUCLEOTIDE SEQUENCE</scope>
    <source>
        <strain evidence="1">12Hb</strain>
    </source>
</reference>
<keyword evidence="2" id="KW-1185">Reference proteome</keyword>
<organism evidence="1 2">
    <name type="scientific">Apolygus lucorum</name>
    <name type="common">Small green plant bug</name>
    <name type="synonym">Lygocoris lucorum</name>
    <dbReference type="NCBI Taxonomy" id="248454"/>
    <lineage>
        <taxon>Eukaryota</taxon>
        <taxon>Metazoa</taxon>
        <taxon>Ecdysozoa</taxon>
        <taxon>Arthropoda</taxon>
        <taxon>Hexapoda</taxon>
        <taxon>Insecta</taxon>
        <taxon>Pterygota</taxon>
        <taxon>Neoptera</taxon>
        <taxon>Paraneoptera</taxon>
        <taxon>Hemiptera</taxon>
        <taxon>Heteroptera</taxon>
        <taxon>Panheteroptera</taxon>
        <taxon>Cimicomorpha</taxon>
        <taxon>Miridae</taxon>
        <taxon>Mirini</taxon>
        <taxon>Apolygus</taxon>
    </lineage>
</organism>
<evidence type="ECO:0000313" key="2">
    <source>
        <dbReference type="Proteomes" id="UP000466442"/>
    </source>
</evidence>
<accession>A0A8S9X0N4</accession>